<dbReference type="Pfam" id="PF00343">
    <property type="entry name" value="Phosphorylase"/>
    <property type="match status" value="1"/>
</dbReference>
<evidence type="ECO:0000256" key="11">
    <source>
        <dbReference type="ARBA" id="ARBA00025174"/>
    </source>
</evidence>
<evidence type="ECO:0000256" key="8">
    <source>
        <dbReference type="ARBA" id="ARBA00022679"/>
    </source>
</evidence>
<keyword evidence="8 13" id="KW-0808">Transferase</keyword>
<dbReference type="GO" id="GO:0008184">
    <property type="term" value="F:glycogen phosphorylase activity"/>
    <property type="evidence" value="ECO:0007669"/>
    <property type="project" value="InterPro"/>
</dbReference>
<dbReference type="Gene3D" id="3.40.50.2000">
    <property type="entry name" value="Glycogen Phosphorylase B"/>
    <property type="match status" value="2"/>
</dbReference>
<dbReference type="GO" id="GO:0005980">
    <property type="term" value="P:glycogen catabolic process"/>
    <property type="evidence" value="ECO:0007669"/>
    <property type="project" value="TreeGrafter"/>
</dbReference>
<gene>
    <name evidence="14" type="ORF">FC83_GL001081</name>
</gene>
<evidence type="ECO:0000256" key="12">
    <source>
        <dbReference type="PIRSR" id="PIRSR000460-1"/>
    </source>
</evidence>
<proteinExistence type="inferred from homology"/>
<keyword evidence="5" id="KW-0963">Cytoplasm</keyword>
<keyword evidence="15" id="KW-1185">Reference proteome</keyword>
<evidence type="ECO:0000256" key="1">
    <source>
        <dbReference type="ARBA" id="ARBA00001275"/>
    </source>
</evidence>
<keyword evidence="9 12" id="KW-0663">Pyridoxal phosphate</keyword>
<dbReference type="EC" id="2.4.1.1" evidence="13"/>
<evidence type="ECO:0000256" key="5">
    <source>
        <dbReference type="ARBA" id="ARBA00022490"/>
    </source>
</evidence>
<evidence type="ECO:0000313" key="14">
    <source>
        <dbReference type="EMBL" id="KRM31079.1"/>
    </source>
</evidence>
<evidence type="ECO:0000256" key="4">
    <source>
        <dbReference type="ARBA" id="ARBA00006047"/>
    </source>
</evidence>
<evidence type="ECO:0000256" key="7">
    <source>
        <dbReference type="ARBA" id="ARBA00022676"/>
    </source>
</evidence>
<dbReference type="AlphaFoldDB" id="A0A0R1XLF5"/>
<evidence type="ECO:0000313" key="15">
    <source>
        <dbReference type="Proteomes" id="UP000051236"/>
    </source>
</evidence>
<comment type="similarity">
    <text evidence="4 13">Belongs to the glycogen phosphorylase family.</text>
</comment>
<evidence type="ECO:0000256" key="3">
    <source>
        <dbReference type="ARBA" id="ARBA00004496"/>
    </source>
</evidence>
<dbReference type="PATRIC" id="fig|1423734.3.peg.1094"/>
<sequence length="805" mass="92395">MPVDITEEKFVEDYKTKMLEMYSIDDADASRAQQYRVLASVVRDYYAQNWRNTLLKYQQNDRKQVYYFSIEFLPGRFLTQNMLNLGISEVVKSGLAKMGLDFDKIAQHEPEPGLGNGGLGRLASEFLDSAASEGIAMHGNGIRYQYGLFKQEFINGYQVELLDDWLRNGNIWEVRRENRACIVHFGGNVWLKEDSLGHFRAMYENTEDVIAVPYDIGIVGYRNGTVNNLRLWSAELPYNEHSRYTLAEKSRVNDIIEILYPDDSNYEGRLLRLKQEYFFVSAGVQSIVRSYRKHHRNLNRLGQRIAIHINDTHPAMAVAELMRVLMDEEFLSWEKAWNITNQVMSYTNHTLLSEALETWPEDMFAQTVPRIYQIIKEIDRRFKELMIPIHGADLVNSVAPLGNGQVRMAYLAVIGSHSVNGVAKIHTDLLTTSVLNGLYKIFPERFNNKTNGVTFRRWLQVANPGLTTLLDDKIGNNWHRDPNLLKGFNIFDKDKDTLDAVARVKHDNKTALADFISETLRTKVNTHAIFDVQIKRLHAYKRQLLHVMYIIDEYLQIKAGHKLANPRVHIFAAKAAPSYYYAKEIIKIINELANQINHDPVVKDQLKVIFIPNYGVSIAEKIIPAADVSEQISLAGKEASGTSNMKLMANGAVTLATLDGANIEMHDSLGDDDMVIFGLTVPEVENYHDYHSADIYNKDVRIKRILDAFIDGTLKNIETEGRDIFNSLVQYNDQYFLLADYESYAKAQDRIDKLYQDRTRWHQMIIHNIAASGRFSSDYTIARYAENIWQVDIDNPVGSKFNEQN</sequence>
<reference evidence="14 15" key="1">
    <citation type="journal article" date="2015" name="Genome Announc.">
        <title>Expanding the biotechnology potential of lactobacilli through comparative genomics of 213 strains and associated genera.</title>
        <authorList>
            <person name="Sun Z."/>
            <person name="Harris H.M."/>
            <person name="McCann A."/>
            <person name="Guo C."/>
            <person name="Argimon S."/>
            <person name="Zhang W."/>
            <person name="Yang X."/>
            <person name="Jeffery I.B."/>
            <person name="Cooney J.C."/>
            <person name="Kagawa T.F."/>
            <person name="Liu W."/>
            <person name="Song Y."/>
            <person name="Salvetti E."/>
            <person name="Wrobel A."/>
            <person name="Rasinkangas P."/>
            <person name="Parkhill J."/>
            <person name="Rea M.C."/>
            <person name="O'Sullivan O."/>
            <person name="Ritari J."/>
            <person name="Douillard F.P."/>
            <person name="Paul Ross R."/>
            <person name="Yang R."/>
            <person name="Briner A.E."/>
            <person name="Felis G.E."/>
            <person name="de Vos W.M."/>
            <person name="Barrangou R."/>
            <person name="Klaenhammer T.R."/>
            <person name="Caufield P.W."/>
            <person name="Cui Y."/>
            <person name="Zhang H."/>
            <person name="O'Toole P.W."/>
        </authorList>
    </citation>
    <scope>NUCLEOTIDE SEQUENCE [LARGE SCALE GENOMIC DNA]</scope>
    <source>
        <strain evidence="14 15">DSM 18527</strain>
    </source>
</reference>
<comment type="catalytic activity">
    <reaction evidence="1 13">
        <text>[(1-&gt;4)-alpha-D-glucosyl](n) + phosphate = [(1-&gt;4)-alpha-D-glucosyl](n-1) + alpha-D-glucose 1-phosphate</text>
        <dbReference type="Rhea" id="RHEA:41732"/>
        <dbReference type="Rhea" id="RHEA-COMP:9584"/>
        <dbReference type="Rhea" id="RHEA-COMP:9586"/>
        <dbReference type="ChEBI" id="CHEBI:15444"/>
        <dbReference type="ChEBI" id="CHEBI:43474"/>
        <dbReference type="ChEBI" id="CHEBI:58601"/>
        <dbReference type="EC" id="2.4.1.1"/>
    </reaction>
</comment>
<dbReference type="FunFam" id="3.40.50.2000:FF:000003">
    <property type="entry name" value="Alpha-1,4 glucan phosphorylase"/>
    <property type="match status" value="1"/>
</dbReference>
<dbReference type="EMBL" id="AZGA01000084">
    <property type="protein sequence ID" value="KRM31079.1"/>
    <property type="molecule type" value="Genomic_DNA"/>
</dbReference>
<dbReference type="InterPro" id="IPR000811">
    <property type="entry name" value="Glyco_trans_35"/>
</dbReference>
<evidence type="ECO:0000256" key="9">
    <source>
        <dbReference type="ARBA" id="ARBA00022898"/>
    </source>
</evidence>
<keyword evidence="6" id="KW-0021">Allosteric enzyme</keyword>
<comment type="caution">
    <text evidence="14">The sequence shown here is derived from an EMBL/GenBank/DDBJ whole genome shotgun (WGS) entry which is preliminary data.</text>
</comment>
<dbReference type="STRING" id="1423734.FC83_GL001081"/>
<dbReference type="GO" id="GO:0030170">
    <property type="term" value="F:pyridoxal phosphate binding"/>
    <property type="evidence" value="ECO:0007669"/>
    <property type="project" value="InterPro"/>
</dbReference>
<comment type="function">
    <text evidence="11">Phosphorylase is an important allosteric enzyme in carbohydrate metabolism. Enzymes from different sources differ in their regulatory mechanisms and in their natural substrates. However, all known phosphorylases share catalytic and structural properties.</text>
</comment>
<dbReference type="NCBIfam" id="TIGR02093">
    <property type="entry name" value="P_ylase"/>
    <property type="match status" value="1"/>
</dbReference>
<keyword evidence="7 13" id="KW-0328">Glycosyltransferase</keyword>
<evidence type="ECO:0000256" key="13">
    <source>
        <dbReference type="RuleBase" id="RU000587"/>
    </source>
</evidence>
<keyword evidence="10 13" id="KW-0119">Carbohydrate metabolism</keyword>
<dbReference type="eggNOG" id="COG0058">
    <property type="taxonomic scope" value="Bacteria"/>
</dbReference>
<dbReference type="PANTHER" id="PTHR11468">
    <property type="entry name" value="GLYCOGEN PHOSPHORYLASE"/>
    <property type="match status" value="1"/>
</dbReference>
<dbReference type="PIRSF" id="PIRSF000460">
    <property type="entry name" value="Pprylas_GlgP"/>
    <property type="match status" value="1"/>
</dbReference>
<dbReference type="FunFam" id="3.40.50.2000:FF:000153">
    <property type="entry name" value="Alpha-1,4 glucan phosphorylase"/>
    <property type="match status" value="1"/>
</dbReference>
<dbReference type="SUPFAM" id="SSF53756">
    <property type="entry name" value="UDP-Glycosyltransferase/glycogen phosphorylase"/>
    <property type="match status" value="1"/>
</dbReference>
<comment type="cofactor">
    <cofactor evidence="2 13">
        <name>pyridoxal 5'-phosphate</name>
        <dbReference type="ChEBI" id="CHEBI:597326"/>
    </cofactor>
</comment>
<accession>A0A0R1XLF5</accession>
<dbReference type="GO" id="GO:0005737">
    <property type="term" value="C:cytoplasm"/>
    <property type="evidence" value="ECO:0007669"/>
    <property type="project" value="UniProtKB-SubCell"/>
</dbReference>
<protein>
    <recommendedName>
        <fullName evidence="13">Alpha-1,4 glucan phosphorylase</fullName>
        <ecNumber evidence="13">2.4.1.1</ecNumber>
    </recommendedName>
</protein>
<evidence type="ECO:0000256" key="2">
    <source>
        <dbReference type="ARBA" id="ARBA00001933"/>
    </source>
</evidence>
<dbReference type="Proteomes" id="UP000051236">
    <property type="component" value="Unassembled WGS sequence"/>
</dbReference>
<dbReference type="CDD" id="cd04300">
    <property type="entry name" value="GT35_Glycogen_Phosphorylase"/>
    <property type="match status" value="1"/>
</dbReference>
<evidence type="ECO:0000256" key="10">
    <source>
        <dbReference type="ARBA" id="ARBA00023277"/>
    </source>
</evidence>
<name>A0A0R1XLF5_9LACO</name>
<organism evidence="14 15">
    <name type="scientific">Agrilactobacillus composti DSM 18527 = JCM 14202</name>
    <dbReference type="NCBI Taxonomy" id="1423734"/>
    <lineage>
        <taxon>Bacteria</taxon>
        <taxon>Bacillati</taxon>
        <taxon>Bacillota</taxon>
        <taxon>Bacilli</taxon>
        <taxon>Lactobacillales</taxon>
        <taxon>Lactobacillaceae</taxon>
        <taxon>Agrilactobacillus</taxon>
    </lineage>
</organism>
<comment type="function">
    <text evidence="13">Allosteric enzyme that catalyzes the rate-limiting step in glycogen catabolism, the phosphorolytic cleavage of glycogen to produce glucose-1-phosphate, and plays a central role in maintaining cellular and organismal glucose homeostasis.</text>
</comment>
<evidence type="ECO:0000256" key="6">
    <source>
        <dbReference type="ARBA" id="ARBA00022533"/>
    </source>
</evidence>
<dbReference type="PANTHER" id="PTHR11468:SF3">
    <property type="entry name" value="GLYCOGEN PHOSPHORYLASE, LIVER FORM"/>
    <property type="match status" value="1"/>
</dbReference>
<feature type="modified residue" description="N6-(pyridoxal phosphate)lysine" evidence="12">
    <location>
        <position position="646"/>
    </location>
</feature>
<comment type="subcellular location">
    <subcellularLocation>
        <location evidence="3">Cytoplasm</location>
    </subcellularLocation>
</comment>
<dbReference type="InterPro" id="IPR011833">
    <property type="entry name" value="Glycg_phsphrylas"/>
</dbReference>